<dbReference type="EMBL" id="FMCT01000012">
    <property type="protein sequence ID" value="SCF42759.1"/>
    <property type="molecule type" value="Genomic_DNA"/>
</dbReference>
<proteinExistence type="predicted"/>
<dbReference type="RefSeq" id="WP_074476915.1">
    <property type="nucleotide sequence ID" value="NZ_FMCT01000012.1"/>
</dbReference>
<dbReference type="Proteomes" id="UP000183585">
    <property type="component" value="Unassembled WGS sequence"/>
</dbReference>
<evidence type="ECO:0000313" key="1">
    <source>
        <dbReference type="EMBL" id="SCF42759.1"/>
    </source>
</evidence>
<protein>
    <recommendedName>
        <fullName evidence="3">Phage major capsid protein</fullName>
    </recommendedName>
</protein>
<accession>A0A1C5AC74</accession>
<dbReference type="AlphaFoldDB" id="A0A1C5AC74"/>
<keyword evidence="2" id="KW-1185">Reference proteome</keyword>
<reference evidence="2" key="1">
    <citation type="submission" date="2016-06" db="EMBL/GenBank/DDBJ databases">
        <authorList>
            <person name="Varghese N."/>
            <person name="Submissions Spin"/>
        </authorList>
    </citation>
    <scope>NUCLEOTIDE SEQUENCE [LARGE SCALE GENOMIC DNA]</scope>
    <source>
        <strain evidence="2">DSM 43168</strain>
    </source>
</reference>
<sequence length="311" mass="33657">MPGAYPPAAPTLAGDLLTIHRLLQDPTRLQRRLRTIAELRFVADRILTNRIRTQGGAVAYEMSEPIMNSRAIESVAPGSEYPRDTPAEGTAALAAVSKWGQAVQLTDEKLKRSVYMGQEVNRALRKTANTVISKVDKLSTAAMASAVTNVSTAAAAWNAASPALFRDVEVAAAKIVDLNQGYNPNAVLMSTTKYAMLVTDPAIAALRRRETSDNPIYGGEIDRLGKYEIIATAVANLPSDDVWVFDRDELGGMADETDVDPGYATLDNGLQYKTKRIDERDAWDVWARRITVPVIQEPGAAIKITGTGSLG</sequence>
<organism evidence="1 2">
    <name type="scientific">Micromonospora carbonacea</name>
    <dbReference type="NCBI Taxonomy" id="47853"/>
    <lineage>
        <taxon>Bacteria</taxon>
        <taxon>Bacillati</taxon>
        <taxon>Actinomycetota</taxon>
        <taxon>Actinomycetes</taxon>
        <taxon>Micromonosporales</taxon>
        <taxon>Micromonosporaceae</taxon>
        <taxon>Micromonospora</taxon>
    </lineage>
</organism>
<evidence type="ECO:0008006" key="3">
    <source>
        <dbReference type="Google" id="ProtNLM"/>
    </source>
</evidence>
<gene>
    <name evidence="1" type="ORF">GA0070563_112126</name>
</gene>
<name>A0A1C5AC74_9ACTN</name>
<dbReference type="Pfam" id="PF25209">
    <property type="entry name" value="Phage_capsid_4"/>
    <property type="match status" value="1"/>
</dbReference>
<evidence type="ECO:0000313" key="2">
    <source>
        <dbReference type="Proteomes" id="UP000183585"/>
    </source>
</evidence>